<evidence type="ECO:0000313" key="3">
    <source>
        <dbReference type="Proteomes" id="UP000823388"/>
    </source>
</evidence>
<dbReference type="AlphaFoldDB" id="A0A8T0R1R9"/>
<accession>A0A8T0R1R9</accession>
<sequence length="172" mass="19057">MALNFLRSGAPRDQPLVDLPTAKSAIFVAVLNAGITSTVYYLLPCGVACAAASGDLDQMQYYDLYRLANFVTAALGVALLVVGTAFAATVFRSPAWPPVVQWMVWTAKVLTGVTLTYSLSVLHYCLRMYATPIFDWLSQAFYHHLFLTATIVVLCDLMYFYSVYCSELRRIA</sequence>
<dbReference type="EMBL" id="CM029048">
    <property type="protein sequence ID" value="KAG2579200.1"/>
    <property type="molecule type" value="Genomic_DNA"/>
</dbReference>
<keyword evidence="3" id="KW-1185">Reference proteome</keyword>
<evidence type="ECO:0000313" key="2">
    <source>
        <dbReference type="EMBL" id="KAG2579200.1"/>
    </source>
</evidence>
<feature type="transmembrane region" description="Helical" evidence="1">
    <location>
        <begin position="25"/>
        <end position="52"/>
    </location>
</feature>
<keyword evidence="1" id="KW-1133">Transmembrane helix</keyword>
<protein>
    <submittedName>
        <fullName evidence="2">Uncharacterized protein</fullName>
    </submittedName>
</protein>
<organism evidence="2 3">
    <name type="scientific">Panicum virgatum</name>
    <name type="common">Blackwell switchgrass</name>
    <dbReference type="NCBI Taxonomy" id="38727"/>
    <lineage>
        <taxon>Eukaryota</taxon>
        <taxon>Viridiplantae</taxon>
        <taxon>Streptophyta</taxon>
        <taxon>Embryophyta</taxon>
        <taxon>Tracheophyta</taxon>
        <taxon>Spermatophyta</taxon>
        <taxon>Magnoliopsida</taxon>
        <taxon>Liliopsida</taxon>
        <taxon>Poales</taxon>
        <taxon>Poaceae</taxon>
        <taxon>PACMAD clade</taxon>
        <taxon>Panicoideae</taxon>
        <taxon>Panicodae</taxon>
        <taxon>Paniceae</taxon>
        <taxon>Panicinae</taxon>
        <taxon>Panicum</taxon>
        <taxon>Panicum sect. Hiantes</taxon>
    </lineage>
</organism>
<reference evidence="2" key="1">
    <citation type="submission" date="2020-05" db="EMBL/GenBank/DDBJ databases">
        <title>WGS assembly of Panicum virgatum.</title>
        <authorList>
            <person name="Lovell J.T."/>
            <person name="Jenkins J."/>
            <person name="Shu S."/>
            <person name="Juenger T.E."/>
            <person name="Schmutz J."/>
        </authorList>
    </citation>
    <scope>NUCLEOTIDE SEQUENCE</scope>
    <source>
        <strain evidence="2">AP13</strain>
    </source>
</reference>
<dbReference type="Proteomes" id="UP000823388">
    <property type="component" value="Chromosome 6N"/>
</dbReference>
<gene>
    <name evidence="2" type="ORF">PVAP13_6NG248200</name>
</gene>
<evidence type="ECO:0000256" key="1">
    <source>
        <dbReference type="SAM" id="Phobius"/>
    </source>
</evidence>
<feature type="transmembrane region" description="Helical" evidence="1">
    <location>
        <begin position="64"/>
        <end position="90"/>
    </location>
</feature>
<feature type="transmembrane region" description="Helical" evidence="1">
    <location>
        <begin position="145"/>
        <end position="164"/>
    </location>
</feature>
<name>A0A8T0R1R9_PANVG</name>
<proteinExistence type="predicted"/>
<comment type="caution">
    <text evidence="2">The sequence shown here is derived from an EMBL/GenBank/DDBJ whole genome shotgun (WGS) entry which is preliminary data.</text>
</comment>
<feature type="transmembrane region" description="Helical" evidence="1">
    <location>
        <begin position="102"/>
        <end position="124"/>
    </location>
</feature>
<keyword evidence="1" id="KW-0472">Membrane</keyword>
<keyword evidence="1" id="KW-0812">Transmembrane</keyword>